<dbReference type="eggNOG" id="COG0664">
    <property type="taxonomic scope" value="Bacteria"/>
</dbReference>
<sequence>MTLTELEDRVPALWEYTKNMPQDIRSRCTVRTHAPGSIIHQKDMELNYFGIVAAGENRVINEFENGNVYMIEGNQAIDFIGEVTILACMERTSVTIEAVTDNVVAYISRKDAERWLSEDINILRLASKHTAFKLYRSSYTNGAKLFYPPAYLLLDYIVRFGRQNGMDNHKSSKNLIINRTRQLLQEEIGVNVKTLNRTIYQLKQEGFFDVCKGKISFSREQYEAAVTWLNASKDK</sequence>
<protein>
    <submittedName>
        <fullName evidence="2">Transcriptional regulator, Crp/Fnr family</fullName>
    </submittedName>
</protein>
<dbReference type="CDD" id="cd00038">
    <property type="entry name" value="CAP_ED"/>
    <property type="match status" value="1"/>
</dbReference>
<organism evidence="2 3">
    <name type="scientific">Lacrimispora saccharolytica (strain ATCC 35040 / DSM 2544 / NRCC 2533 / WM1)</name>
    <name type="common">Clostridium saccharolyticum</name>
    <dbReference type="NCBI Taxonomy" id="610130"/>
    <lineage>
        <taxon>Bacteria</taxon>
        <taxon>Bacillati</taxon>
        <taxon>Bacillota</taxon>
        <taxon>Clostridia</taxon>
        <taxon>Lachnospirales</taxon>
        <taxon>Lachnospiraceae</taxon>
        <taxon>Lacrimispora</taxon>
    </lineage>
</organism>
<dbReference type="EMBL" id="CP002109">
    <property type="protein sequence ID" value="ADL05440.1"/>
    <property type="molecule type" value="Genomic_DNA"/>
</dbReference>
<dbReference type="Proteomes" id="UP000001662">
    <property type="component" value="Chromosome"/>
</dbReference>
<dbReference type="SUPFAM" id="SSF51206">
    <property type="entry name" value="cAMP-binding domain-like"/>
    <property type="match status" value="1"/>
</dbReference>
<dbReference type="OrthoDB" id="1664418at2"/>
<dbReference type="HOGENOM" id="CLU_094500_1_0_9"/>
<keyword evidence="3" id="KW-1185">Reference proteome</keyword>
<proteinExistence type="predicted"/>
<name>D9R708_LACSW</name>
<dbReference type="PaxDb" id="610130-Closa_2903"/>
<dbReference type="Gene3D" id="2.60.120.10">
    <property type="entry name" value="Jelly Rolls"/>
    <property type="match status" value="1"/>
</dbReference>
<feature type="domain" description="Cyclic nucleotide-binding" evidence="1">
    <location>
        <begin position="31"/>
        <end position="124"/>
    </location>
</feature>
<dbReference type="InterPro" id="IPR014710">
    <property type="entry name" value="RmlC-like_jellyroll"/>
</dbReference>
<reference evidence="2" key="1">
    <citation type="submission" date="2010-07" db="EMBL/GenBank/DDBJ databases">
        <title>Complete sequence of Clostridium saccharolyticum WM1.</title>
        <authorList>
            <consortium name="US DOE Joint Genome Institute"/>
            <person name="Lucas S."/>
            <person name="Copeland A."/>
            <person name="Lapidus A."/>
            <person name="Cheng J.-F."/>
            <person name="Bruce D."/>
            <person name="Goodwin L."/>
            <person name="Pitluck S."/>
            <person name="Chertkov O."/>
            <person name="Detter J.C."/>
            <person name="Han C."/>
            <person name="Tapia R."/>
            <person name="Land M."/>
            <person name="Hauser L."/>
            <person name="Chang Y.-J."/>
            <person name="Jeffries C."/>
            <person name="Kyrpides N."/>
            <person name="Ivanova N."/>
            <person name="Mikhailova N."/>
            <person name="Mouttaki H."/>
            <person name="Lin L."/>
            <person name="Zhou J."/>
            <person name="Hemme C.L."/>
            <person name="Woyke T."/>
        </authorList>
    </citation>
    <scope>NUCLEOTIDE SEQUENCE [LARGE SCALE GENOMIC DNA]</scope>
    <source>
        <strain evidence="2">WM1</strain>
    </source>
</reference>
<evidence type="ECO:0000313" key="3">
    <source>
        <dbReference type="Proteomes" id="UP000001662"/>
    </source>
</evidence>
<dbReference type="KEGG" id="csh:Closa_2903"/>
<dbReference type="STRING" id="610130.Closa_2903"/>
<dbReference type="Pfam" id="PF00027">
    <property type="entry name" value="cNMP_binding"/>
    <property type="match status" value="1"/>
</dbReference>
<gene>
    <name evidence="2" type="ordered locus">Closa_2903</name>
</gene>
<dbReference type="AlphaFoldDB" id="D9R708"/>
<dbReference type="RefSeq" id="WP_013273524.1">
    <property type="nucleotide sequence ID" value="NC_014376.1"/>
</dbReference>
<evidence type="ECO:0000313" key="2">
    <source>
        <dbReference type="EMBL" id="ADL05440.1"/>
    </source>
</evidence>
<evidence type="ECO:0000259" key="1">
    <source>
        <dbReference type="PROSITE" id="PS50042"/>
    </source>
</evidence>
<dbReference type="InterPro" id="IPR018490">
    <property type="entry name" value="cNMP-bd_dom_sf"/>
</dbReference>
<dbReference type="InterPro" id="IPR000595">
    <property type="entry name" value="cNMP-bd_dom"/>
</dbReference>
<dbReference type="PROSITE" id="PS50042">
    <property type="entry name" value="CNMP_BINDING_3"/>
    <property type="match status" value="1"/>
</dbReference>
<accession>D9R708</accession>